<evidence type="ECO:0000313" key="9">
    <source>
        <dbReference type="EMBL" id="VDC18372.1"/>
    </source>
</evidence>
<feature type="region of interest" description="Disordered" evidence="6">
    <location>
        <begin position="124"/>
        <end position="155"/>
    </location>
</feature>
<dbReference type="PANTHER" id="PTHR43133">
    <property type="entry name" value="RNA POLYMERASE ECF-TYPE SIGMA FACTO"/>
    <property type="match status" value="1"/>
</dbReference>
<reference evidence="9 10" key="1">
    <citation type="submission" date="2018-11" db="EMBL/GenBank/DDBJ databases">
        <authorList>
            <person name="Criscuolo A."/>
        </authorList>
    </citation>
    <scope>NUCLEOTIDE SEQUENCE [LARGE SCALE GENOMIC DNA]</scope>
    <source>
        <strain evidence="9">AT11b</strain>
    </source>
</reference>
<dbReference type="GO" id="GO:0003677">
    <property type="term" value="F:DNA binding"/>
    <property type="evidence" value="ECO:0007669"/>
    <property type="project" value="UniProtKB-KW"/>
</dbReference>
<organism evidence="9 10">
    <name type="scientific">Arthrobacter ulcerisalmonis</name>
    <dbReference type="NCBI Taxonomy" id="2483813"/>
    <lineage>
        <taxon>Bacteria</taxon>
        <taxon>Bacillati</taxon>
        <taxon>Actinomycetota</taxon>
        <taxon>Actinomycetes</taxon>
        <taxon>Micrococcales</taxon>
        <taxon>Micrococcaceae</taxon>
        <taxon>Arthrobacter</taxon>
    </lineage>
</organism>
<dbReference type="EMBL" id="UXAU01000009">
    <property type="protein sequence ID" value="VDC18372.1"/>
    <property type="molecule type" value="Genomic_DNA"/>
</dbReference>
<dbReference type="InterPro" id="IPR036388">
    <property type="entry name" value="WH-like_DNA-bd_sf"/>
</dbReference>
<keyword evidence="10" id="KW-1185">Reference proteome</keyword>
<dbReference type="Gene3D" id="1.10.1740.10">
    <property type="match status" value="1"/>
</dbReference>
<dbReference type="Pfam" id="PF04542">
    <property type="entry name" value="Sigma70_r2"/>
    <property type="match status" value="1"/>
</dbReference>
<evidence type="ECO:0000256" key="2">
    <source>
        <dbReference type="ARBA" id="ARBA00023015"/>
    </source>
</evidence>
<feature type="region of interest" description="Disordered" evidence="6">
    <location>
        <begin position="1"/>
        <end position="26"/>
    </location>
</feature>
<evidence type="ECO:0000313" key="10">
    <source>
        <dbReference type="Proteomes" id="UP000280861"/>
    </source>
</evidence>
<keyword evidence="2" id="KW-0805">Transcription regulation</keyword>
<proteinExistence type="inferred from homology"/>
<keyword evidence="5" id="KW-0804">Transcription</keyword>
<dbReference type="SUPFAM" id="SSF88946">
    <property type="entry name" value="Sigma2 domain of RNA polymerase sigma factors"/>
    <property type="match status" value="1"/>
</dbReference>
<dbReference type="OrthoDB" id="7376212at2"/>
<feature type="domain" description="RNA polymerase sigma-70 region 2" evidence="7">
    <location>
        <begin position="57"/>
        <end position="124"/>
    </location>
</feature>
<keyword evidence="3" id="KW-0731">Sigma factor</keyword>
<feature type="domain" description="RNA polymerase sigma factor 70 region 4 type 2" evidence="8">
    <location>
        <begin position="169"/>
        <end position="221"/>
    </location>
</feature>
<dbReference type="Pfam" id="PF08281">
    <property type="entry name" value="Sigma70_r4_2"/>
    <property type="match status" value="1"/>
</dbReference>
<evidence type="ECO:0000256" key="6">
    <source>
        <dbReference type="SAM" id="MobiDB-lite"/>
    </source>
</evidence>
<protein>
    <submittedName>
        <fullName evidence="9">ECF RNA polymerase sigma-E factor</fullName>
    </submittedName>
</protein>
<dbReference type="InterPro" id="IPR013249">
    <property type="entry name" value="RNA_pol_sigma70_r4_t2"/>
</dbReference>
<sequence>MDETTLPGRQEPLPQVSPAGEPNEWDEDVWTPLDELDALTIVSRAQDGDVEAFEWLLNAYQGGLFRLCLRMLDDRTEAEDLVQETFISAWRALPNLSVPQAFIPWLYRTATNKCLDMIRSKKRRAPAGSSAEPQSHEWGSGGAAEPQASIGTGATADPAKEYENQAQMRALSDLLQTIPPGPRACWLLREVHEFSYREIAAIVQLPESTVRGRIARAKRFLAEGMEPWR</sequence>
<evidence type="ECO:0000259" key="8">
    <source>
        <dbReference type="Pfam" id="PF08281"/>
    </source>
</evidence>
<dbReference type="InterPro" id="IPR014284">
    <property type="entry name" value="RNA_pol_sigma-70_dom"/>
</dbReference>
<dbReference type="InterPro" id="IPR013325">
    <property type="entry name" value="RNA_pol_sigma_r2"/>
</dbReference>
<dbReference type="GO" id="GO:0006352">
    <property type="term" value="P:DNA-templated transcription initiation"/>
    <property type="evidence" value="ECO:0007669"/>
    <property type="project" value="InterPro"/>
</dbReference>
<evidence type="ECO:0000256" key="3">
    <source>
        <dbReference type="ARBA" id="ARBA00023082"/>
    </source>
</evidence>
<evidence type="ECO:0000256" key="5">
    <source>
        <dbReference type="ARBA" id="ARBA00023163"/>
    </source>
</evidence>
<dbReference type="SUPFAM" id="SSF88659">
    <property type="entry name" value="Sigma3 and sigma4 domains of RNA polymerase sigma factors"/>
    <property type="match status" value="1"/>
</dbReference>
<dbReference type="CDD" id="cd06171">
    <property type="entry name" value="Sigma70_r4"/>
    <property type="match status" value="1"/>
</dbReference>
<gene>
    <name evidence="9" type="primary">rpoE_1</name>
    <name evidence="9" type="ORF">PSET11_00238</name>
</gene>
<dbReference type="RefSeq" id="WP_124089924.1">
    <property type="nucleotide sequence ID" value="NZ_CBCRYA010000005.1"/>
</dbReference>
<evidence type="ECO:0000259" key="7">
    <source>
        <dbReference type="Pfam" id="PF04542"/>
    </source>
</evidence>
<name>A0A3P5WII5_9MICC</name>
<accession>A0A3P5WII5</accession>
<dbReference type="InterPro" id="IPR007627">
    <property type="entry name" value="RNA_pol_sigma70_r2"/>
</dbReference>
<dbReference type="InterPro" id="IPR013324">
    <property type="entry name" value="RNA_pol_sigma_r3/r4-like"/>
</dbReference>
<keyword evidence="4" id="KW-0238">DNA-binding</keyword>
<dbReference type="InterPro" id="IPR039425">
    <property type="entry name" value="RNA_pol_sigma-70-like"/>
</dbReference>
<dbReference type="Proteomes" id="UP000280861">
    <property type="component" value="Unassembled WGS sequence"/>
</dbReference>
<dbReference type="GO" id="GO:0016987">
    <property type="term" value="F:sigma factor activity"/>
    <property type="evidence" value="ECO:0007669"/>
    <property type="project" value="UniProtKB-KW"/>
</dbReference>
<evidence type="ECO:0000256" key="4">
    <source>
        <dbReference type="ARBA" id="ARBA00023125"/>
    </source>
</evidence>
<comment type="similarity">
    <text evidence="1">Belongs to the sigma-70 factor family. ECF subfamily.</text>
</comment>
<dbReference type="AlphaFoldDB" id="A0A3P5WII5"/>
<evidence type="ECO:0000256" key="1">
    <source>
        <dbReference type="ARBA" id="ARBA00010641"/>
    </source>
</evidence>
<dbReference type="PANTHER" id="PTHR43133:SF8">
    <property type="entry name" value="RNA POLYMERASE SIGMA FACTOR HI_1459-RELATED"/>
    <property type="match status" value="1"/>
</dbReference>
<dbReference type="NCBIfam" id="TIGR02937">
    <property type="entry name" value="sigma70-ECF"/>
    <property type="match status" value="1"/>
</dbReference>
<dbReference type="Gene3D" id="1.10.10.10">
    <property type="entry name" value="Winged helix-like DNA-binding domain superfamily/Winged helix DNA-binding domain"/>
    <property type="match status" value="1"/>
</dbReference>